<dbReference type="Proteomes" id="UP001163036">
    <property type="component" value="Plasmid pVP-16-VB00198-1"/>
</dbReference>
<dbReference type="EMBL" id="CP097357">
    <property type="protein sequence ID" value="UYV30314.1"/>
    <property type="molecule type" value="Genomic_DNA"/>
</dbReference>
<evidence type="ECO:0000313" key="2">
    <source>
        <dbReference type="Proteomes" id="UP001163036"/>
    </source>
</evidence>
<geneLocation type="plasmid" evidence="1 2">
    <name>pVP-16-VB00198-1</name>
</geneLocation>
<protein>
    <submittedName>
        <fullName evidence="1">Uncharacterized protein</fullName>
    </submittedName>
</protein>
<dbReference type="RefSeq" id="WP_264400345.1">
    <property type="nucleotide sequence ID" value="NZ_CP062152.1"/>
</dbReference>
<accession>A0AA46URM3</accession>
<proteinExistence type="predicted"/>
<gene>
    <name evidence="1" type="ORF">M5598_25230</name>
</gene>
<organism evidence="1 2">
    <name type="scientific">Vibrio parahaemolyticus</name>
    <dbReference type="NCBI Taxonomy" id="670"/>
    <lineage>
        <taxon>Bacteria</taxon>
        <taxon>Pseudomonadati</taxon>
        <taxon>Pseudomonadota</taxon>
        <taxon>Gammaproteobacteria</taxon>
        <taxon>Vibrionales</taxon>
        <taxon>Vibrionaceae</taxon>
        <taxon>Vibrio</taxon>
    </lineage>
</organism>
<keyword evidence="1" id="KW-0614">Plasmid</keyword>
<reference evidence="1" key="1">
    <citation type="submission" date="2022-05" db="EMBL/GenBank/DDBJ databases">
        <title>Megaplasmid of Vibrio parahaemolyticus.</title>
        <authorList>
            <person name="Strauch E."/>
            <person name="Borowiak M."/>
        </authorList>
    </citation>
    <scope>NUCLEOTIDE SEQUENCE</scope>
    <source>
        <strain evidence="1">16-VB00198</strain>
        <plasmid evidence="1">pVP-16-VB00198-1</plasmid>
    </source>
</reference>
<name>A0AA46URM3_VIBPH</name>
<evidence type="ECO:0000313" key="1">
    <source>
        <dbReference type="EMBL" id="UYV30314.1"/>
    </source>
</evidence>
<sequence>MMNNQEAIIQYFGSLELKRAMKLIYKDSQLQAVVICEERPGKVPILEVWRSTKQSPFSSKQIQIISGYKGFAGEITPVDFESVFNDITAKILSFMPT</sequence>
<dbReference type="AlphaFoldDB" id="A0AA46URM3"/>